<evidence type="ECO:0000256" key="1">
    <source>
        <dbReference type="ARBA" id="ARBA00005187"/>
    </source>
</evidence>
<keyword evidence="5" id="KW-0067">ATP-binding</keyword>
<dbReference type="EMBL" id="JAHTGR010000006">
    <property type="protein sequence ID" value="MBV6321868.1"/>
    <property type="molecule type" value="Genomic_DNA"/>
</dbReference>
<accession>A0AA41L258</accession>
<dbReference type="EC" id="6.3.5.4" evidence="3"/>
<dbReference type="Proteomes" id="UP001162889">
    <property type="component" value="Unassembled WGS sequence"/>
</dbReference>
<evidence type="ECO:0000256" key="4">
    <source>
        <dbReference type="ARBA" id="ARBA00022741"/>
    </source>
</evidence>
<dbReference type="InterPro" id="IPR006426">
    <property type="entry name" value="Asn_synth_AEB"/>
</dbReference>
<name>A0AA41L258_9BURK</name>
<sequence>MSGLCGYLAATDSGGVQHTLAGMASPLARFDDSPIRMVAAPRGGVAVAAAADSVSLHGAGGVLVAVWGRPLLNGCGENIAERFAALWLINGAKACAALSGPFAVCAMADAGGQLLLAIDRSGVHAMHYQQVSQGVLFASSAAALQAHPHAVSTLDPQSLYNYLYFHTVPAPRTVYRGQRRLQPGEYVQYRHGHLETGDYWKIEYQEQSAIPFGELKRQFLATLESSVRRSADGARTGAFLSGGTDSSTLAGMLAKVSGRAPPTYSIGFDVAGYDEMRYARIAARHFGTDHHELYVTAGDVAAAIPRIATASDQPFGNSSAVPAYYCANLARTDGVTRLLGGDGGDELFGGNERYADQAVLSRYEQLPSALRQVALEPLLFGLAGKLDLALLRKARSYVTQAVVPMPARLETYNLLHRYGPAAVLHADFLAGVDERAPGDQMSKCYWQNKGLSQINRMQTLDLRYTLADNDLRKVRLACELGGVDVAFPFLDDEMLAFSARLSPRDKLNGTQLRYFFKRALRGYLPTAILRKKKHGFGLPFGHWLQRDAGLQSLVLDSLSDLKKRHIIREDFIEHLMHGLLAEHPGYHGTMVWVLMMLEQWLAKSGVPAGK</sequence>
<comment type="caution">
    <text evidence="9">The sequence shown here is derived from an EMBL/GenBank/DDBJ whole genome shotgun (WGS) entry which is preliminary data.</text>
</comment>
<evidence type="ECO:0000259" key="8">
    <source>
        <dbReference type="Pfam" id="PF13537"/>
    </source>
</evidence>
<dbReference type="PIRSF" id="PIRSF001589">
    <property type="entry name" value="Asn_synthetase_glu-h"/>
    <property type="match status" value="1"/>
</dbReference>
<dbReference type="AlphaFoldDB" id="A0AA41L258"/>
<dbReference type="GO" id="GO:0004066">
    <property type="term" value="F:asparagine synthase (glutamine-hydrolyzing) activity"/>
    <property type="evidence" value="ECO:0007669"/>
    <property type="project" value="UniProtKB-EC"/>
</dbReference>
<dbReference type="InterPro" id="IPR051786">
    <property type="entry name" value="ASN_synthetase/amidase"/>
</dbReference>
<keyword evidence="4" id="KW-0547">Nucleotide-binding</keyword>
<dbReference type="InterPro" id="IPR017932">
    <property type="entry name" value="GATase_2_dom"/>
</dbReference>
<reference evidence="10" key="2">
    <citation type="submission" date="2022-03" db="EMBL/GenBank/DDBJ databases">
        <title>Genome Encyclopedia of Bacteria and Archaea VI: Functional Genomics of Type Strains.</title>
        <authorList>
            <person name="Whitman W."/>
        </authorList>
    </citation>
    <scope>NUCLEOTIDE SEQUENCE</scope>
    <source>
        <strain evidence="10">HSC-15S17</strain>
    </source>
</reference>
<evidence type="ECO:0000256" key="2">
    <source>
        <dbReference type="ARBA" id="ARBA00005752"/>
    </source>
</evidence>
<evidence type="ECO:0000259" key="7">
    <source>
        <dbReference type="Pfam" id="PF00733"/>
    </source>
</evidence>
<dbReference type="CDD" id="cd01991">
    <property type="entry name" value="Asn_synthase_B_C"/>
    <property type="match status" value="1"/>
</dbReference>
<feature type="domain" description="Glutamine amidotransferase type-2" evidence="8">
    <location>
        <begin position="90"/>
        <end position="145"/>
    </location>
</feature>
<evidence type="ECO:0000313" key="11">
    <source>
        <dbReference type="Proteomes" id="UP001155901"/>
    </source>
</evidence>
<feature type="domain" description="Asparagine synthetase" evidence="7">
    <location>
        <begin position="220"/>
        <end position="601"/>
    </location>
</feature>
<evidence type="ECO:0000256" key="5">
    <source>
        <dbReference type="ARBA" id="ARBA00022840"/>
    </source>
</evidence>
<evidence type="ECO:0000313" key="9">
    <source>
        <dbReference type="EMBL" id="MBV6321868.1"/>
    </source>
</evidence>
<evidence type="ECO:0000256" key="6">
    <source>
        <dbReference type="ARBA" id="ARBA00048741"/>
    </source>
</evidence>
<comment type="similarity">
    <text evidence="2">Belongs to the asparagine synthetase family.</text>
</comment>
<dbReference type="GO" id="GO:0006529">
    <property type="term" value="P:asparagine biosynthetic process"/>
    <property type="evidence" value="ECO:0007669"/>
    <property type="project" value="InterPro"/>
</dbReference>
<dbReference type="PANTHER" id="PTHR43284">
    <property type="entry name" value="ASPARAGINE SYNTHETASE (GLUTAMINE-HYDROLYZING)"/>
    <property type="match status" value="1"/>
</dbReference>
<proteinExistence type="inferred from homology"/>
<evidence type="ECO:0000313" key="10">
    <source>
        <dbReference type="EMBL" id="MCP2007138.1"/>
    </source>
</evidence>
<dbReference type="Pfam" id="PF00733">
    <property type="entry name" value="Asn_synthase"/>
    <property type="match status" value="1"/>
</dbReference>
<comment type="pathway">
    <text evidence="1">Amino-acid biosynthesis; L-asparagine biosynthesis; L-asparagine from L-aspartate (L-Gln route): step 1/1.</text>
</comment>
<dbReference type="PANTHER" id="PTHR43284:SF1">
    <property type="entry name" value="ASPARAGINE SYNTHETASE"/>
    <property type="match status" value="1"/>
</dbReference>
<dbReference type="EMBL" id="JALJZU010000001">
    <property type="protein sequence ID" value="MCP2007138.1"/>
    <property type="molecule type" value="Genomic_DNA"/>
</dbReference>
<dbReference type="GO" id="GO:0005829">
    <property type="term" value="C:cytosol"/>
    <property type="evidence" value="ECO:0007669"/>
    <property type="project" value="TreeGrafter"/>
</dbReference>
<gene>
    <name evidence="9" type="ORF">KVP70_13040</name>
    <name evidence="10" type="ORF">L1274_000826</name>
</gene>
<keyword evidence="10" id="KW-0436">Ligase</keyword>
<evidence type="ECO:0000313" key="12">
    <source>
        <dbReference type="Proteomes" id="UP001162889"/>
    </source>
</evidence>
<comment type="catalytic activity">
    <reaction evidence="6">
        <text>L-aspartate + L-glutamine + ATP + H2O = L-asparagine + L-glutamate + AMP + diphosphate + H(+)</text>
        <dbReference type="Rhea" id="RHEA:12228"/>
        <dbReference type="ChEBI" id="CHEBI:15377"/>
        <dbReference type="ChEBI" id="CHEBI:15378"/>
        <dbReference type="ChEBI" id="CHEBI:29985"/>
        <dbReference type="ChEBI" id="CHEBI:29991"/>
        <dbReference type="ChEBI" id="CHEBI:30616"/>
        <dbReference type="ChEBI" id="CHEBI:33019"/>
        <dbReference type="ChEBI" id="CHEBI:58048"/>
        <dbReference type="ChEBI" id="CHEBI:58359"/>
        <dbReference type="ChEBI" id="CHEBI:456215"/>
        <dbReference type="EC" id="6.3.5.4"/>
    </reaction>
</comment>
<dbReference type="Pfam" id="PF13537">
    <property type="entry name" value="GATase_7"/>
    <property type="match status" value="1"/>
</dbReference>
<organism evidence="9 11">
    <name type="scientific">Duganella violaceipulchra</name>
    <dbReference type="NCBI Taxonomy" id="2849652"/>
    <lineage>
        <taxon>Bacteria</taxon>
        <taxon>Pseudomonadati</taxon>
        <taxon>Pseudomonadota</taxon>
        <taxon>Betaproteobacteria</taxon>
        <taxon>Burkholderiales</taxon>
        <taxon>Oxalobacteraceae</taxon>
        <taxon>Telluria group</taxon>
        <taxon>Duganella</taxon>
    </lineage>
</organism>
<dbReference type="RefSeq" id="WP_217942659.1">
    <property type="nucleotide sequence ID" value="NZ_JAHTGR010000006.1"/>
</dbReference>
<dbReference type="Proteomes" id="UP001155901">
    <property type="component" value="Unassembled WGS sequence"/>
</dbReference>
<evidence type="ECO:0000256" key="3">
    <source>
        <dbReference type="ARBA" id="ARBA00012737"/>
    </source>
</evidence>
<reference evidence="9" key="1">
    <citation type="submission" date="2021-07" db="EMBL/GenBank/DDBJ databases">
        <title>Characterization of violacein-producing bacteria and related species.</title>
        <authorList>
            <person name="Wilson H.S."/>
            <person name="De Leon M.E."/>
        </authorList>
    </citation>
    <scope>NUCLEOTIDE SEQUENCE</scope>
    <source>
        <strain evidence="9">HSC-15S17</strain>
    </source>
</reference>
<keyword evidence="12" id="KW-1185">Reference proteome</keyword>
<protein>
    <recommendedName>
        <fullName evidence="3">asparagine synthase (glutamine-hydrolyzing)</fullName>
        <ecNumber evidence="3">6.3.5.4</ecNumber>
    </recommendedName>
</protein>
<dbReference type="InterPro" id="IPR001962">
    <property type="entry name" value="Asn_synthase"/>
</dbReference>